<dbReference type="Pfam" id="PF10188">
    <property type="entry name" value="Oscp1"/>
    <property type="match status" value="1"/>
</dbReference>
<evidence type="ECO:0000256" key="1">
    <source>
        <dbReference type="SAM" id="SignalP"/>
    </source>
</evidence>
<feature type="chain" id="PRO_5030857625" evidence="1">
    <location>
        <begin position="20"/>
        <end position="167"/>
    </location>
</feature>
<dbReference type="AlphaFoldDB" id="A0A7S2QVI2"/>
<dbReference type="GO" id="GO:0005886">
    <property type="term" value="C:plasma membrane"/>
    <property type="evidence" value="ECO:0007669"/>
    <property type="project" value="TreeGrafter"/>
</dbReference>
<gene>
    <name evidence="2" type="ORF">TPAC0785_LOCUS642</name>
</gene>
<dbReference type="PANTHER" id="PTHR21439">
    <property type="entry name" value="OXIDORED-NITRO DOMAIN-CONTAINING PROTEIN"/>
    <property type="match status" value="1"/>
</dbReference>
<dbReference type="GO" id="GO:0005737">
    <property type="term" value="C:cytoplasm"/>
    <property type="evidence" value="ECO:0007669"/>
    <property type="project" value="TreeGrafter"/>
</dbReference>
<name>A0A7S2QVI2_9STRA</name>
<dbReference type="EMBL" id="HBHE01000997">
    <property type="protein sequence ID" value="CAD9653092.1"/>
    <property type="molecule type" value="Transcribed_RNA"/>
</dbReference>
<reference evidence="2" key="1">
    <citation type="submission" date="2021-01" db="EMBL/GenBank/DDBJ databases">
        <authorList>
            <person name="Corre E."/>
            <person name="Pelletier E."/>
            <person name="Niang G."/>
            <person name="Scheremetjew M."/>
            <person name="Finn R."/>
            <person name="Kale V."/>
            <person name="Holt S."/>
            <person name="Cochrane G."/>
            <person name="Meng A."/>
            <person name="Brown T."/>
            <person name="Cohen L."/>
        </authorList>
    </citation>
    <scope>NUCLEOTIDE SEQUENCE</scope>
    <source>
        <strain evidence="2">CCMP 1866</strain>
    </source>
</reference>
<dbReference type="InterPro" id="IPR019332">
    <property type="entry name" value="OSCP1"/>
</dbReference>
<protein>
    <submittedName>
        <fullName evidence="2">Uncharacterized protein</fullName>
    </submittedName>
</protein>
<dbReference type="PANTHER" id="PTHR21439:SF0">
    <property type="entry name" value="PROTEIN OSCP1"/>
    <property type="match status" value="1"/>
</dbReference>
<organism evidence="2">
    <name type="scientific">Triparma pacifica</name>
    <dbReference type="NCBI Taxonomy" id="91992"/>
    <lineage>
        <taxon>Eukaryota</taxon>
        <taxon>Sar</taxon>
        <taxon>Stramenopiles</taxon>
        <taxon>Ochrophyta</taxon>
        <taxon>Bolidophyceae</taxon>
        <taxon>Parmales</taxon>
        <taxon>Triparmaceae</taxon>
        <taxon>Triparma</taxon>
    </lineage>
</organism>
<keyword evidence="1" id="KW-0732">Signal</keyword>
<feature type="signal peptide" evidence="1">
    <location>
        <begin position="1"/>
        <end position="19"/>
    </location>
</feature>
<accession>A0A7S2QVI2</accession>
<proteinExistence type="predicted"/>
<sequence>MSHHGFLLTMPLLVINMGAEMIYILQQRLQAQNVRQEKASKVLQDVIRTMLASSFVDELFRPQEMYTNSSTRQIFNKLAHSSIMRINETSMDKLYDLMTMGVKYQWICCNVPQQMVQNTYNHLTALSTISEGSEVMTLVENCKNLVKETYCNLSVGNWYLLHQQVKE</sequence>
<evidence type="ECO:0000313" key="2">
    <source>
        <dbReference type="EMBL" id="CAD9653092.1"/>
    </source>
</evidence>